<dbReference type="PANTHER" id="PTHR36944">
    <property type="entry name" value="PROTEIN CBG02791-RELATED"/>
    <property type="match status" value="1"/>
</dbReference>
<evidence type="ECO:0000313" key="4">
    <source>
        <dbReference type="WBParaSite" id="Pan_g13675.t1"/>
    </source>
</evidence>
<name>A0A7E4UWH0_PANRE</name>
<proteinExistence type="predicted"/>
<feature type="signal peptide" evidence="1">
    <location>
        <begin position="1"/>
        <end position="19"/>
    </location>
</feature>
<evidence type="ECO:0000256" key="1">
    <source>
        <dbReference type="SAM" id="SignalP"/>
    </source>
</evidence>
<keyword evidence="1" id="KW-0732">Signal</keyword>
<reference evidence="4" key="2">
    <citation type="submission" date="2020-10" db="UniProtKB">
        <authorList>
            <consortium name="WormBaseParasite"/>
        </authorList>
    </citation>
    <scope>IDENTIFICATION</scope>
</reference>
<dbReference type="AlphaFoldDB" id="A0A7E4UWH0"/>
<organism evidence="3 4">
    <name type="scientific">Panagrellus redivivus</name>
    <name type="common">Microworm</name>
    <dbReference type="NCBI Taxonomy" id="6233"/>
    <lineage>
        <taxon>Eukaryota</taxon>
        <taxon>Metazoa</taxon>
        <taxon>Ecdysozoa</taxon>
        <taxon>Nematoda</taxon>
        <taxon>Chromadorea</taxon>
        <taxon>Rhabditida</taxon>
        <taxon>Tylenchina</taxon>
        <taxon>Panagrolaimomorpha</taxon>
        <taxon>Panagrolaimoidea</taxon>
        <taxon>Panagrolaimidae</taxon>
        <taxon>Panagrellus</taxon>
    </lineage>
</organism>
<feature type="chain" id="PRO_5029013737" evidence="1">
    <location>
        <begin position="20"/>
        <end position="408"/>
    </location>
</feature>
<dbReference type="PANTHER" id="PTHR36944:SF2">
    <property type="entry name" value="CPG4 DOMAIN-CONTAINING PROTEIN"/>
    <property type="match status" value="1"/>
</dbReference>
<evidence type="ECO:0000259" key="2">
    <source>
        <dbReference type="Pfam" id="PF15481"/>
    </source>
</evidence>
<dbReference type="Proteomes" id="UP000492821">
    <property type="component" value="Unassembled WGS sequence"/>
</dbReference>
<dbReference type="Pfam" id="PF15481">
    <property type="entry name" value="CPG4"/>
    <property type="match status" value="1"/>
</dbReference>
<evidence type="ECO:0000313" key="3">
    <source>
        <dbReference type="Proteomes" id="UP000492821"/>
    </source>
</evidence>
<reference evidence="3" key="1">
    <citation type="journal article" date="2013" name="Genetics">
        <title>The draft genome and transcriptome of Panagrellus redivivus are shaped by the harsh demands of a free-living lifestyle.</title>
        <authorList>
            <person name="Srinivasan J."/>
            <person name="Dillman A.R."/>
            <person name="Macchietto M.G."/>
            <person name="Heikkinen L."/>
            <person name="Lakso M."/>
            <person name="Fracchia K.M."/>
            <person name="Antoshechkin I."/>
            <person name="Mortazavi A."/>
            <person name="Wong G."/>
            <person name="Sternberg P.W."/>
        </authorList>
    </citation>
    <scope>NUCLEOTIDE SEQUENCE [LARGE SCALE GENOMIC DNA]</scope>
    <source>
        <strain evidence="3">MT8872</strain>
    </source>
</reference>
<dbReference type="WBParaSite" id="Pan_g13675.t1">
    <property type="protein sequence ID" value="Pan_g13675.t1"/>
    <property type="gene ID" value="Pan_g13675"/>
</dbReference>
<feature type="domain" description="Chondroitin proteoglycan 4" evidence="2">
    <location>
        <begin position="64"/>
        <end position="168"/>
    </location>
</feature>
<accession>A0A7E4UWH0</accession>
<dbReference type="InterPro" id="IPR029153">
    <property type="entry name" value="CPG4"/>
</dbReference>
<sequence>MRLWKVTLILCLGLGCAVGAEPASPVFRYDEGATNNIFSSLFSMFREEGFNLTHLVNVFEPTLCVRNCMPDLAETMTTTFRDAGVNSASLFLKDAWSGLSTSQICRKMEETNKCIDSAGRCSDSVVELIGQTFKYLCMDHRKLLNETLPCIRKQAEAASQVCDATCKVAERMINVIDQKNTSTPTVGAVKEAVVNDMVDVCNSSMCYIACLQKRIDEKCAGKTELLVNTIFKTLASGGNDGKHLKGLGEILTNALPAKCHYLLKERKPRPGHKSIPWMLGDAMNRPSSVGVVAENPAKSGVRVVQPTKIPIPFNDKTYTLSCHLFDEKNEPFEMRDVKYLANLLYKHLEKTNARADESDPADDMSEMRFESGIEVRRHPDCVLPSNSTASSAFVPMVIPFIIGYAIVH</sequence>
<protein>
    <submittedName>
        <fullName evidence="4">CPG4 domain-containing protein</fullName>
    </submittedName>
</protein>
<dbReference type="PROSITE" id="PS51257">
    <property type="entry name" value="PROKAR_LIPOPROTEIN"/>
    <property type="match status" value="1"/>
</dbReference>
<keyword evidence="3" id="KW-1185">Reference proteome</keyword>